<sequence>MVTTTGRLVFGGSGPAEQQDDDDKLQQLAKEEGNRSKAVAELLSTEKTFVSEMTLLVEVFLEPLRRYGAELAAEAEAAAEDRADAGKARLAVTPEDLTVIFSNVEQLLGFNRCGGLFWRIWRLPWRRGARGRWLKFSSRPRRSCACSASTSTTSTEPG</sequence>
<keyword evidence="4" id="KW-1185">Reference proteome</keyword>
<dbReference type="InterPro" id="IPR035899">
    <property type="entry name" value="DBL_dom_sf"/>
</dbReference>
<dbReference type="Proteomes" id="UP000664859">
    <property type="component" value="Unassembled WGS sequence"/>
</dbReference>
<protein>
    <recommendedName>
        <fullName evidence="2">DH domain-containing protein</fullName>
    </recommendedName>
</protein>
<feature type="non-terminal residue" evidence="3">
    <location>
        <position position="158"/>
    </location>
</feature>
<proteinExistence type="predicted"/>
<dbReference type="PROSITE" id="PS50010">
    <property type="entry name" value="DH_2"/>
    <property type="match status" value="1"/>
</dbReference>
<evidence type="ECO:0000313" key="3">
    <source>
        <dbReference type="EMBL" id="KAG5186826.1"/>
    </source>
</evidence>
<comment type="caution">
    <text evidence="3">The sequence shown here is derived from an EMBL/GenBank/DDBJ whole genome shotgun (WGS) entry which is preliminary data.</text>
</comment>
<reference evidence="3" key="1">
    <citation type="submission" date="2021-02" db="EMBL/GenBank/DDBJ databases">
        <title>First Annotated Genome of the Yellow-green Alga Tribonema minus.</title>
        <authorList>
            <person name="Mahan K.M."/>
        </authorList>
    </citation>
    <scope>NUCLEOTIDE SEQUENCE</scope>
    <source>
        <strain evidence="3">UTEX B ZZ1240</strain>
    </source>
</reference>
<organism evidence="3 4">
    <name type="scientific">Tribonema minus</name>
    <dbReference type="NCBI Taxonomy" id="303371"/>
    <lineage>
        <taxon>Eukaryota</taxon>
        <taxon>Sar</taxon>
        <taxon>Stramenopiles</taxon>
        <taxon>Ochrophyta</taxon>
        <taxon>PX clade</taxon>
        <taxon>Xanthophyceae</taxon>
        <taxon>Tribonematales</taxon>
        <taxon>Tribonemataceae</taxon>
        <taxon>Tribonema</taxon>
    </lineage>
</organism>
<evidence type="ECO:0000313" key="4">
    <source>
        <dbReference type="Proteomes" id="UP000664859"/>
    </source>
</evidence>
<evidence type="ECO:0000259" key="2">
    <source>
        <dbReference type="PROSITE" id="PS50010"/>
    </source>
</evidence>
<dbReference type="InterPro" id="IPR000219">
    <property type="entry name" value="DH_dom"/>
</dbReference>
<dbReference type="Pfam" id="PF00621">
    <property type="entry name" value="RhoGEF"/>
    <property type="match status" value="1"/>
</dbReference>
<dbReference type="GO" id="GO:0005085">
    <property type="term" value="F:guanyl-nucleotide exchange factor activity"/>
    <property type="evidence" value="ECO:0007669"/>
    <property type="project" value="InterPro"/>
</dbReference>
<gene>
    <name evidence="3" type="ORF">JKP88DRAFT_218632</name>
</gene>
<accession>A0A835Z4U4</accession>
<feature type="domain" description="DH" evidence="2">
    <location>
        <begin position="34"/>
        <end position="123"/>
    </location>
</feature>
<dbReference type="AlphaFoldDB" id="A0A835Z4U4"/>
<dbReference type="SUPFAM" id="SSF48065">
    <property type="entry name" value="DBL homology domain (DH-domain)"/>
    <property type="match status" value="1"/>
</dbReference>
<dbReference type="EMBL" id="JAFCMP010000101">
    <property type="protein sequence ID" value="KAG5186826.1"/>
    <property type="molecule type" value="Genomic_DNA"/>
</dbReference>
<evidence type="ECO:0000256" key="1">
    <source>
        <dbReference type="SAM" id="MobiDB-lite"/>
    </source>
</evidence>
<name>A0A835Z4U4_9STRA</name>
<feature type="region of interest" description="Disordered" evidence="1">
    <location>
        <begin position="1"/>
        <end position="22"/>
    </location>
</feature>
<dbReference type="Gene3D" id="1.20.900.10">
    <property type="entry name" value="Dbl homology (DH) domain"/>
    <property type="match status" value="1"/>
</dbReference>